<reference evidence="1 2" key="1">
    <citation type="submission" date="2018-12" db="EMBL/GenBank/DDBJ databases">
        <authorList>
            <person name="Yu L."/>
        </authorList>
    </citation>
    <scope>NUCLEOTIDE SEQUENCE [LARGE SCALE GENOMIC DNA]</scope>
    <source>
        <strain evidence="1 2">HAW-EB5</strain>
    </source>
</reference>
<dbReference type="OrthoDB" id="5919030at2"/>
<evidence type="ECO:0000313" key="2">
    <source>
        <dbReference type="Proteomes" id="UP000282060"/>
    </source>
</evidence>
<accession>A0A3S0IXF3</accession>
<evidence type="ECO:0000313" key="1">
    <source>
        <dbReference type="EMBL" id="RTR33511.1"/>
    </source>
</evidence>
<sequence length="95" mass="10698">MKNSNVNMSISSKKLTELIQSGALCAADFRCLDIESKQTVWQMCLWCCSKRIHCSHDCIKNCPNSCADPLNLHTTTSIEQVDQITSKEMKFISIV</sequence>
<proteinExistence type="predicted"/>
<name>A0A3S0IXF3_9GAMM</name>
<organism evidence="1 2">
    <name type="scientific">Shewanella atlantica</name>
    <dbReference type="NCBI Taxonomy" id="271099"/>
    <lineage>
        <taxon>Bacteria</taxon>
        <taxon>Pseudomonadati</taxon>
        <taxon>Pseudomonadota</taxon>
        <taxon>Gammaproteobacteria</taxon>
        <taxon>Alteromonadales</taxon>
        <taxon>Shewanellaceae</taxon>
        <taxon>Shewanella</taxon>
    </lineage>
</organism>
<comment type="caution">
    <text evidence="1">The sequence shown here is derived from an EMBL/GenBank/DDBJ whole genome shotgun (WGS) entry which is preliminary data.</text>
</comment>
<protein>
    <submittedName>
        <fullName evidence="1">Uncharacterized protein</fullName>
    </submittedName>
</protein>
<dbReference type="Proteomes" id="UP000282060">
    <property type="component" value="Unassembled WGS sequence"/>
</dbReference>
<dbReference type="AlphaFoldDB" id="A0A3S0IXF3"/>
<keyword evidence="2" id="KW-1185">Reference proteome</keyword>
<dbReference type="EMBL" id="RXNV01000002">
    <property type="protein sequence ID" value="RTR33511.1"/>
    <property type="molecule type" value="Genomic_DNA"/>
</dbReference>
<gene>
    <name evidence="1" type="ORF">EKG39_07250</name>
</gene>